<dbReference type="SUPFAM" id="SSF160631">
    <property type="entry name" value="SMI1/KNR4-like"/>
    <property type="match status" value="1"/>
</dbReference>
<dbReference type="EMBL" id="CP009920">
    <property type="protein sequence ID" value="AJI21668.1"/>
    <property type="molecule type" value="Genomic_DNA"/>
</dbReference>
<reference evidence="2 3" key="1">
    <citation type="journal article" date="2015" name="Genome Announc.">
        <title>Complete genome sequences for 35 biothreat assay-relevant bacillus species.</title>
        <authorList>
            <person name="Johnson S.L."/>
            <person name="Daligault H.E."/>
            <person name="Davenport K.W."/>
            <person name="Jaissle J."/>
            <person name="Frey K.G."/>
            <person name="Ladner J.T."/>
            <person name="Broomall S.M."/>
            <person name="Bishop-Lilly K.A."/>
            <person name="Bruce D.C."/>
            <person name="Gibbons H.S."/>
            <person name="Coyne S.R."/>
            <person name="Lo C.C."/>
            <person name="Meincke L."/>
            <person name="Munk A.C."/>
            <person name="Koroleva G.I."/>
            <person name="Rosenzweig C.N."/>
            <person name="Palacios G.F."/>
            <person name="Redden C.L."/>
            <person name="Minogue T.D."/>
            <person name="Chain P.S."/>
        </authorList>
    </citation>
    <scope>NUCLEOTIDE SEQUENCE [LARGE SCALE GENOMIC DNA]</scope>
    <source>
        <strain evidence="3">ATCC 14581 / DSM 32 / JCM 2506 / NBRC 15308 / NCIMB 9376 / NCTC 10342 / NRRL B-14308 / VKM B-512</strain>
    </source>
</reference>
<proteinExistence type="predicted"/>
<name>A0A0B6AM21_PRIM2</name>
<dbReference type="HOGENOM" id="CLU_115772_3_0_9"/>
<accession>A0A0B6AM21</accession>
<dbReference type="Pfam" id="PF09346">
    <property type="entry name" value="SMI1_KNR4"/>
    <property type="match status" value="1"/>
</dbReference>
<dbReference type="SMART" id="SM00860">
    <property type="entry name" value="SMI1_KNR4"/>
    <property type="match status" value="1"/>
</dbReference>
<dbReference type="RefSeq" id="WP_034655123.1">
    <property type="nucleotide sequence ID" value="NZ_BCVB01000010.1"/>
</dbReference>
<feature type="domain" description="Knr4/Smi1-like" evidence="1">
    <location>
        <begin position="12"/>
        <end position="159"/>
    </location>
</feature>
<dbReference type="KEGG" id="bmeg:BG04_5146"/>
<evidence type="ECO:0000313" key="3">
    <source>
        <dbReference type="Proteomes" id="UP000031829"/>
    </source>
</evidence>
<evidence type="ECO:0000259" key="1">
    <source>
        <dbReference type="SMART" id="SM00860"/>
    </source>
</evidence>
<dbReference type="GeneID" id="93643107"/>
<dbReference type="InterPro" id="IPR018958">
    <property type="entry name" value="Knr4/Smi1-like_dom"/>
</dbReference>
<evidence type="ECO:0000313" key="2">
    <source>
        <dbReference type="EMBL" id="AJI21668.1"/>
    </source>
</evidence>
<dbReference type="Proteomes" id="UP000031829">
    <property type="component" value="Chromosome"/>
</dbReference>
<gene>
    <name evidence="2" type="ORF">BG04_5146</name>
</gene>
<dbReference type="AlphaFoldDB" id="A0A0B6AM21"/>
<organism evidence="2 3">
    <name type="scientific">Priestia megaterium (strain ATCC 14581 / DSM 32 / CCUG 1817 / JCM 2506 / NBRC 15308 / NCIMB 9376 / NCTC 10342 / NRRL B-14308 / VKM B-512 / Ford 19)</name>
    <name type="common">Bacillus megaterium</name>
    <dbReference type="NCBI Taxonomy" id="1348623"/>
    <lineage>
        <taxon>Bacteria</taxon>
        <taxon>Bacillati</taxon>
        <taxon>Bacillota</taxon>
        <taxon>Bacilli</taxon>
        <taxon>Bacillales</taxon>
        <taxon>Bacillaceae</taxon>
        <taxon>Priestia</taxon>
    </lineage>
</organism>
<protein>
    <submittedName>
        <fullName evidence="2">SMI1 / KNR4 family protein</fullName>
    </submittedName>
</protein>
<dbReference type="Gene3D" id="3.40.1580.10">
    <property type="entry name" value="SMI1/KNR4-like"/>
    <property type="match status" value="1"/>
</dbReference>
<dbReference type="InterPro" id="IPR037883">
    <property type="entry name" value="Knr4/Smi1-like_sf"/>
</dbReference>
<sequence>MSNINWRSWDEPVTKNEVENVGEKLGVKFPLDYIEVAMDYNGAHVSPELFQVEGKEKVFGTLLTYDVEDDEHILEVFNDYQDTLPKKLIPFAFDPSGNLICFDYKDHEDNPIVVFWEHENAWEKEMLIEKEGLTEEQAEERARENVFYVATTFTEFLDKLHD</sequence>